<dbReference type="PANTHER" id="PTHR45614">
    <property type="entry name" value="MYB PROTEIN-RELATED"/>
    <property type="match status" value="1"/>
</dbReference>
<dbReference type="CDD" id="cd00167">
    <property type="entry name" value="SANT"/>
    <property type="match status" value="2"/>
</dbReference>
<dbReference type="Pfam" id="PF13921">
    <property type="entry name" value="Myb_DNA-bind_6"/>
    <property type="match status" value="1"/>
</dbReference>
<feature type="compositionally biased region" description="Polar residues" evidence="1">
    <location>
        <begin position="438"/>
        <end position="451"/>
    </location>
</feature>
<dbReference type="EMBL" id="CAJJDP010000074">
    <property type="protein sequence ID" value="CAD8180677.1"/>
    <property type="molecule type" value="Genomic_DNA"/>
</dbReference>
<dbReference type="GO" id="GO:0005634">
    <property type="term" value="C:nucleus"/>
    <property type="evidence" value="ECO:0007669"/>
    <property type="project" value="TreeGrafter"/>
</dbReference>
<feature type="domain" description="Myb-like" evidence="2">
    <location>
        <begin position="184"/>
        <end position="234"/>
    </location>
</feature>
<dbReference type="PROSITE" id="PS50090">
    <property type="entry name" value="MYB_LIKE"/>
    <property type="match status" value="3"/>
</dbReference>
<keyword evidence="5" id="KW-1185">Reference proteome</keyword>
<evidence type="ECO:0000313" key="5">
    <source>
        <dbReference type="Proteomes" id="UP000683925"/>
    </source>
</evidence>
<dbReference type="OrthoDB" id="2143914at2759"/>
<dbReference type="InterPro" id="IPR050560">
    <property type="entry name" value="MYB_TF"/>
</dbReference>
<dbReference type="PROSITE" id="PS51294">
    <property type="entry name" value="HTH_MYB"/>
    <property type="match status" value="1"/>
</dbReference>
<protein>
    <submittedName>
        <fullName evidence="4">Uncharacterized protein</fullName>
    </submittedName>
</protein>
<dbReference type="Proteomes" id="UP000683925">
    <property type="component" value="Unassembled WGS sequence"/>
</dbReference>
<evidence type="ECO:0000259" key="2">
    <source>
        <dbReference type="PROSITE" id="PS50090"/>
    </source>
</evidence>
<feature type="region of interest" description="Disordered" evidence="1">
    <location>
        <begin position="438"/>
        <end position="475"/>
    </location>
</feature>
<dbReference type="SMART" id="SM00717">
    <property type="entry name" value="SANT"/>
    <property type="match status" value="3"/>
</dbReference>
<evidence type="ECO:0000259" key="3">
    <source>
        <dbReference type="PROSITE" id="PS51294"/>
    </source>
</evidence>
<dbReference type="InterPro" id="IPR017930">
    <property type="entry name" value="Myb_dom"/>
</dbReference>
<reference evidence="4" key="1">
    <citation type="submission" date="2021-01" db="EMBL/GenBank/DDBJ databases">
        <authorList>
            <consortium name="Genoscope - CEA"/>
            <person name="William W."/>
        </authorList>
    </citation>
    <scope>NUCLEOTIDE SEQUENCE</scope>
</reference>
<sequence>MNKTHLSLLPKLQQFIQSIGEENYSVDIQRLQNTIDVKIQQTSITLNEILHFYEYCESQEFLKMHSSRNWTDEEWKVLIWIIQQYCVANQKNSEDFKVEDWHEISEIIAIKDKFNCQFKWFSHLRVVPASKNWTSEEDQLLYKIMTKEPNIKWFEVQYEMFIQSSGLYFRKAKQYRERWNNYLNPQVNRGIWTELDDFNLLQLALAEGLRWSNISKKLKNRTENQVKNRFKSLINKEKKITQIPQGVTAEQNQDPSKNGLDKASQFLIHTILNRLKPIQKLQQTKQNQQENNTYSQEQTYQQINPYSLLMNPQQYYFQQFQQIPQMPQLQPLSQVQQVSQYSTIPQIPAQINPLQQQIHCQPQQYPPQQPNISIQIPQHQNLVSQQLLQQQLIQQQQQQQQQQQTMIPNFYQGQYFPQQFIQQQQQQQFKFNVYSSQQNTPTNSIGTLSSQRSEKMISDQIKEEENSNSSSNKEPKVQKIVCVSAQSSINGSTSSVNSIDVIKQNFKNMNLDSDQVSPDLIQKRKHQRSQSGAFDINNQGKMKTKRSRFYYASNDG</sequence>
<comment type="caution">
    <text evidence="4">The sequence shown here is derived from an EMBL/GenBank/DDBJ whole genome shotgun (WGS) entry which is preliminary data.</text>
</comment>
<gene>
    <name evidence="4" type="ORF">POCTA_138.1.T0750152</name>
</gene>
<feature type="region of interest" description="Disordered" evidence="1">
    <location>
        <begin position="522"/>
        <end position="556"/>
    </location>
</feature>
<feature type="domain" description="Myb-like" evidence="2">
    <location>
        <begin position="69"/>
        <end position="124"/>
    </location>
</feature>
<dbReference type="GO" id="GO:0000978">
    <property type="term" value="F:RNA polymerase II cis-regulatory region sequence-specific DNA binding"/>
    <property type="evidence" value="ECO:0007669"/>
    <property type="project" value="TreeGrafter"/>
</dbReference>
<dbReference type="AlphaFoldDB" id="A0A8S1VVK0"/>
<evidence type="ECO:0000256" key="1">
    <source>
        <dbReference type="SAM" id="MobiDB-lite"/>
    </source>
</evidence>
<dbReference type="PANTHER" id="PTHR45614:SF274">
    <property type="entry name" value="MYB-LIKE DNA-BINDING PROTEIN"/>
    <property type="match status" value="1"/>
</dbReference>
<proteinExistence type="predicted"/>
<accession>A0A8S1VVK0</accession>
<feature type="compositionally biased region" description="Basic and acidic residues" evidence="1">
    <location>
        <begin position="452"/>
        <end position="465"/>
    </location>
</feature>
<dbReference type="InterPro" id="IPR001005">
    <property type="entry name" value="SANT/Myb"/>
</dbReference>
<organism evidence="4 5">
    <name type="scientific">Paramecium octaurelia</name>
    <dbReference type="NCBI Taxonomy" id="43137"/>
    <lineage>
        <taxon>Eukaryota</taxon>
        <taxon>Sar</taxon>
        <taxon>Alveolata</taxon>
        <taxon>Ciliophora</taxon>
        <taxon>Intramacronucleata</taxon>
        <taxon>Oligohymenophorea</taxon>
        <taxon>Peniculida</taxon>
        <taxon>Parameciidae</taxon>
        <taxon>Paramecium</taxon>
    </lineage>
</organism>
<name>A0A8S1VVK0_PAROT</name>
<feature type="domain" description="HTH myb-type" evidence="3">
    <location>
        <begin position="184"/>
        <end position="238"/>
    </location>
</feature>
<feature type="domain" description="Myb-like" evidence="2">
    <location>
        <begin position="132"/>
        <end position="183"/>
    </location>
</feature>
<dbReference type="GO" id="GO:0000981">
    <property type="term" value="F:DNA-binding transcription factor activity, RNA polymerase II-specific"/>
    <property type="evidence" value="ECO:0007669"/>
    <property type="project" value="TreeGrafter"/>
</dbReference>
<feature type="compositionally biased region" description="Polar residues" evidence="1">
    <location>
        <begin position="529"/>
        <end position="541"/>
    </location>
</feature>
<dbReference type="OMA" id="EYCESQE"/>
<evidence type="ECO:0000313" key="4">
    <source>
        <dbReference type="EMBL" id="CAD8180677.1"/>
    </source>
</evidence>